<evidence type="ECO:0000313" key="2">
    <source>
        <dbReference type="Proteomes" id="UP000287394"/>
    </source>
</evidence>
<dbReference type="KEGG" id="ccot:CCAX7_18980"/>
<reference evidence="1 2" key="1">
    <citation type="journal article" date="2019" name="Int. J. Syst. Evol. Microbiol.">
        <title>Capsulimonas corticalis gen. nov., sp. nov., an aerobic capsulated bacterium, of a novel bacterial order, Capsulimonadales ord. nov., of the class Armatimonadia of the phylum Armatimonadetes.</title>
        <authorList>
            <person name="Li J."/>
            <person name="Kudo C."/>
            <person name="Tonouchi A."/>
        </authorList>
    </citation>
    <scope>NUCLEOTIDE SEQUENCE [LARGE SCALE GENOMIC DNA]</scope>
    <source>
        <strain evidence="1 2">AX-7</strain>
    </source>
</reference>
<dbReference type="OrthoDB" id="1333924at2"/>
<dbReference type="EMBL" id="AP025739">
    <property type="protein sequence ID" value="BDI29847.1"/>
    <property type="molecule type" value="Genomic_DNA"/>
</dbReference>
<dbReference type="AlphaFoldDB" id="A0A402D5A6"/>
<sequence>MPSYLERYQSGEREQVWSELTALGAAVRTEPLFSDAMAVARETMARARQNIELIIPRLETIGYHLESQTDGDEYFLSGYSNPITPAPATIAAHLDAVEEIIGKFPLSLRAWYETVGNVNLIGAHPNWDIDYLDPLFVVSLEHGCGLSMFDEWRDGVVDKNPPFLYLISPDCYGKAHQSGNPYSVSLPCLAADAPLDGELHETTFVNYLRICFQWGGFPGLDPRIDGVGSNQHIAYLTEGLLPL</sequence>
<name>A0A402D5A6_9BACT</name>
<protein>
    <submittedName>
        <fullName evidence="1">Uncharacterized protein</fullName>
    </submittedName>
</protein>
<gene>
    <name evidence="1" type="ORF">CCAX7_18980</name>
</gene>
<evidence type="ECO:0000313" key="1">
    <source>
        <dbReference type="EMBL" id="BDI29847.1"/>
    </source>
</evidence>
<dbReference type="Proteomes" id="UP000287394">
    <property type="component" value="Chromosome"/>
</dbReference>
<dbReference type="RefSeq" id="WP_119324683.1">
    <property type="nucleotide sequence ID" value="NZ_AP025739.1"/>
</dbReference>
<organism evidence="1 2">
    <name type="scientific">Capsulimonas corticalis</name>
    <dbReference type="NCBI Taxonomy" id="2219043"/>
    <lineage>
        <taxon>Bacteria</taxon>
        <taxon>Bacillati</taxon>
        <taxon>Armatimonadota</taxon>
        <taxon>Armatimonadia</taxon>
        <taxon>Capsulimonadales</taxon>
        <taxon>Capsulimonadaceae</taxon>
        <taxon>Capsulimonas</taxon>
    </lineage>
</organism>
<keyword evidence="2" id="KW-1185">Reference proteome</keyword>
<proteinExistence type="predicted"/>
<accession>A0A402D5A6</accession>